<organism evidence="8 9">
    <name type="scientific">Trichosporon asahii var. asahii (strain CBS 8904)</name>
    <name type="common">Yeast</name>
    <dbReference type="NCBI Taxonomy" id="1220162"/>
    <lineage>
        <taxon>Eukaryota</taxon>
        <taxon>Fungi</taxon>
        <taxon>Dikarya</taxon>
        <taxon>Basidiomycota</taxon>
        <taxon>Agaricomycotina</taxon>
        <taxon>Tremellomycetes</taxon>
        <taxon>Trichosporonales</taxon>
        <taxon>Trichosporonaceae</taxon>
        <taxon>Trichosporon</taxon>
    </lineage>
</organism>
<keyword evidence="9" id="KW-1185">Reference proteome</keyword>
<dbReference type="GO" id="GO:0003677">
    <property type="term" value="F:DNA binding"/>
    <property type="evidence" value="ECO:0007669"/>
    <property type="project" value="InterPro"/>
</dbReference>
<feature type="compositionally biased region" description="Low complexity" evidence="6">
    <location>
        <begin position="99"/>
        <end position="114"/>
    </location>
</feature>
<comment type="caution">
    <text evidence="8">The sequence shown here is derived from an EMBL/GenBank/DDBJ whole genome shotgun (WGS) entry which is preliminary data.</text>
</comment>
<dbReference type="GO" id="GO:0008270">
    <property type="term" value="F:zinc ion binding"/>
    <property type="evidence" value="ECO:0007669"/>
    <property type="project" value="InterPro"/>
</dbReference>
<evidence type="ECO:0000256" key="4">
    <source>
        <dbReference type="ARBA" id="ARBA00023163"/>
    </source>
</evidence>
<dbReference type="EMBL" id="AMBO01000334">
    <property type="protein sequence ID" value="EKD00682.1"/>
    <property type="molecule type" value="Genomic_DNA"/>
</dbReference>
<dbReference type="InParanoid" id="K1VMU0"/>
<evidence type="ECO:0000313" key="9">
    <source>
        <dbReference type="Proteomes" id="UP000006757"/>
    </source>
</evidence>
<dbReference type="PANTHER" id="PTHR47338">
    <property type="entry name" value="ZN(II)2CYS6 TRANSCRIPTION FACTOR (EUROFUNG)-RELATED"/>
    <property type="match status" value="1"/>
</dbReference>
<keyword evidence="5" id="KW-0539">Nucleus</keyword>
<reference evidence="8 9" key="1">
    <citation type="journal article" date="2012" name="Eukaryot. Cell">
        <title>Genome sequence of the Trichosporon asahii environmental strain CBS 8904.</title>
        <authorList>
            <person name="Yang R.Y."/>
            <person name="Li H.T."/>
            <person name="Zhu H."/>
            <person name="Zhou G.P."/>
            <person name="Wang M."/>
            <person name="Wang L."/>
        </authorList>
    </citation>
    <scope>NUCLEOTIDE SEQUENCE [LARGE SCALE GENOMIC DNA]</scope>
    <source>
        <strain evidence="8 9">CBS 8904</strain>
    </source>
</reference>
<keyword evidence="3" id="KW-0805">Transcription regulation</keyword>
<proteinExistence type="predicted"/>
<protein>
    <recommendedName>
        <fullName evidence="7">Xylanolytic transcriptional activator regulatory domain-containing protein</fullName>
    </recommendedName>
</protein>
<dbReference type="PANTHER" id="PTHR47338:SF20">
    <property type="entry name" value="ZN(II)2CYS6 TRANSCRIPTION FACTOR (EUROFUNG)"/>
    <property type="match status" value="1"/>
</dbReference>
<keyword evidence="2" id="KW-0479">Metal-binding</keyword>
<accession>K1VMU0</accession>
<evidence type="ECO:0000259" key="7">
    <source>
        <dbReference type="SMART" id="SM00906"/>
    </source>
</evidence>
<dbReference type="GO" id="GO:0000981">
    <property type="term" value="F:DNA-binding transcription factor activity, RNA polymerase II-specific"/>
    <property type="evidence" value="ECO:0007669"/>
    <property type="project" value="InterPro"/>
</dbReference>
<feature type="region of interest" description="Disordered" evidence="6">
    <location>
        <begin position="85"/>
        <end position="146"/>
    </location>
</feature>
<evidence type="ECO:0000313" key="8">
    <source>
        <dbReference type="EMBL" id="EKD00682.1"/>
    </source>
</evidence>
<dbReference type="SMART" id="SM00906">
    <property type="entry name" value="Fungal_trans"/>
    <property type="match status" value="1"/>
</dbReference>
<evidence type="ECO:0000256" key="5">
    <source>
        <dbReference type="ARBA" id="ARBA00023242"/>
    </source>
</evidence>
<dbReference type="eggNOG" id="ENOG502RXKS">
    <property type="taxonomic scope" value="Eukaryota"/>
</dbReference>
<feature type="region of interest" description="Disordered" evidence="6">
    <location>
        <begin position="274"/>
        <end position="313"/>
    </location>
</feature>
<dbReference type="Pfam" id="PF04082">
    <property type="entry name" value="Fungal_trans"/>
    <property type="match status" value="1"/>
</dbReference>
<evidence type="ECO:0000256" key="2">
    <source>
        <dbReference type="ARBA" id="ARBA00022723"/>
    </source>
</evidence>
<keyword evidence="4" id="KW-0804">Transcription</keyword>
<dbReference type="CDD" id="cd12148">
    <property type="entry name" value="fungal_TF_MHR"/>
    <property type="match status" value="1"/>
</dbReference>
<feature type="compositionally biased region" description="Low complexity" evidence="6">
    <location>
        <begin position="17"/>
        <end position="26"/>
    </location>
</feature>
<sequence>MSSGPSGTPFPGPPPLAAGSASSAGSMEPISSYYRQASEGAPSKRARMDVDERTKPVCQNLEDRVAGYESRLRDQEGMIASLTRWQQQQMAAPPPQGVPTPSGSRSGSGSAPVGFPSELAPPAMLSPSHDPSHAHPSPGGLSTTSFSDPRILPADEIVTSLINLYYTHVWPWAPILPRQAYSAPWGIVPHAIVVLALRLSDDPRLDRLPGGKQALRQAAKAHVLSHAVESTSIASMQALSLLALDLIGSEQGPSSWGTLALLTRSAAHLGLMTEDDPEPRRRLSGPQAPSSLAPFDPRSSLSSSMKRRGVQKRTAIVPPPATWEEDEARRRLFWLVLVLDRYASASTGWDFALRDSDIKRRLPSSDTLWFTPPPPGSPWPRAPLFAPVLHRDPYPPSVLANLSPMVFLIEAVDLLGRSHTLHSSGGSAEEARDAALALTAACRRWAAELPRLEGSLGLTVLALHHATLLKVNAYHAFPASGGSVAPFRDRCAESTSAVAELCRQQAGLGWRGASPLFIWGAWVAARVVFITRFVAHSADSGGVSGVSGNLASDPEFSVLLASLRDASRHWSLASHSAGRSSAGPGFEFWMLWLECCLWMRGSGLGSIRQRSSDRVCERSTESPFLRAPTGSYGLVRARTGSVRGSAGPNHRLCQIELPSFEDRDPFSRYTIACRQRADPIARQISPPLPSPQLWKQLRCSEDQADIHSNLPAWAVQPLLGDLHHWFDLPPNLFSEQN</sequence>
<dbReference type="HOGENOM" id="CLU_346530_0_0_1"/>
<feature type="region of interest" description="Disordered" evidence="6">
    <location>
        <begin position="1"/>
        <end position="61"/>
    </location>
</feature>
<feature type="compositionally biased region" description="Basic and acidic residues" evidence="6">
    <location>
        <begin position="46"/>
        <end position="61"/>
    </location>
</feature>
<dbReference type="GO" id="GO:0006351">
    <property type="term" value="P:DNA-templated transcription"/>
    <property type="evidence" value="ECO:0007669"/>
    <property type="project" value="InterPro"/>
</dbReference>
<gene>
    <name evidence="8" type="ORF">A1Q2_04874</name>
</gene>
<evidence type="ECO:0000256" key="6">
    <source>
        <dbReference type="SAM" id="MobiDB-lite"/>
    </source>
</evidence>
<dbReference type="InterPro" id="IPR050815">
    <property type="entry name" value="TF_fung"/>
</dbReference>
<dbReference type="Proteomes" id="UP000006757">
    <property type="component" value="Unassembled WGS sequence"/>
</dbReference>
<feature type="domain" description="Xylanolytic transcriptional activator regulatory" evidence="7">
    <location>
        <begin position="255"/>
        <end position="369"/>
    </location>
</feature>
<dbReference type="OrthoDB" id="4456959at2759"/>
<dbReference type="GO" id="GO:0005634">
    <property type="term" value="C:nucleus"/>
    <property type="evidence" value="ECO:0007669"/>
    <property type="project" value="UniProtKB-SubCell"/>
</dbReference>
<evidence type="ECO:0000256" key="1">
    <source>
        <dbReference type="ARBA" id="ARBA00004123"/>
    </source>
</evidence>
<comment type="subcellular location">
    <subcellularLocation>
        <location evidence="1">Nucleus</location>
    </subcellularLocation>
</comment>
<dbReference type="AlphaFoldDB" id="K1VMU0"/>
<feature type="compositionally biased region" description="Low complexity" evidence="6">
    <location>
        <begin position="126"/>
        <end position="138"/>
    </location>
</feature>
<dbReference type="InterPro" id="IPR007219">
    <property type="entry name" value="XnlR_reg_dom"/>
</dbReference>
<name>K1VMU0_TRIAC</name>
<evidence type="ECO:0000256" key="3">
    <source>
        <dbReference type="ARBA" id="ARBA00023015"/>
    </source>
</evidence>